<reference evidence="1 2" key="1">
    <citation type="journal article" date="2024" name="G3 (Bethesda)">
        <title>Genome assembly of Hibiscus sabdariffa L. provides insights into metabolisms of medicinal natural products.</title>
        <authorList>
            <person name="Kim T."/>
        </authorList>
    </citation>
    <scope>NUCLEOTIDE SEQUENCE [LARGE SCALE GENOMIC DNA]</scope>
    <source>
        <strain evidence="1">TK-2024</strain>
        <tissue evidence="1">Old leaves</tissue>
    </source>
</reference>
<evidence type="ECO:0000313" key="2">
    <source>
        <dbReference type="Proteomes" id="UP001472677"/>
    </source>
</evidence>
<organism evidence="1 2">
    <name type="scientific">Hibiscus sabdariffa</name>
    <name type="common">roselle</name>
    <dbReference type="NCBI Taxonomy" id="183260"/>
    <lineage>
        <taxon>Eukaryota</taxon>
        <taxon>Viridiplantae</taxon>
        <taxon>Streptophyta</taxon>
        <taxon>Embryophyta</taxon>
        <taxon>Tracheophyta</taxon>
        <taxon>Spermatophyta</taxon>
        <taxon>Magnoliopsida</taxon>
        <taxon>eudicotyledons</taxon>
        <taxon>Gunneridae</taxon>
        <taxon>Pentapetalae</taxon>
        <taxon>rosids</taxon>
        <taxon>malvids</taxon>
        <taxon>Malvales</taxon>
        <taxon>Malvaceae</taxon>
        <taxon>Malvoideae</taxon>
        <taxon>Hibiscus</taxon>
    </lineage>
</organism>
<accession>A0ABR2GEA7</accession>
<keyword evidence="2" id="KW-1185">Reference proteome</keyword>
<protein>
    <submittedName>
        <fullName evidence="1">Uncharacterized protein</fullName>
    </submittedName>
</protein>
<comment type="caution">
    <text evidence="1">The sequence shown here is derived from an EMBL/GenBank/DDBJ whole genome shotgun (WGS) entry which is preliminary data.</text>
</comment>
<dbReference type="Proteomes" id="UP001472677">
    <property type="component" value="Unassembled WGS sequence"/>
</dbReference>
<gene>
    <name evidence="1" type="ORF">V6N12_050957</name>
</gene>
<dbReference type="EMBL" id="JBBPBM010000001">
    <property type="protein sequence ID" value="KAK8601115.1"/>
    <property type="molecule type" value="Genomic_DNA"/>
</dbReference>
<name>A0ABR2GEA7_9ROSI</name>
<sequence>MVEAELRWPFPYWVVFRELWWVIVCGGELEMVSRDGPDDGSCLMEMAALTIMEECPALSLIAEMGMRWEKLGDFDGGDELKMKKTETKQQLDALTNWLSSKKFHQTSHANQLLHKELSVDHCYGIDNISPFFLAYMRNRSLFHADLVKALSEIHFVRTTNGHSELWDLRAFA</sequence>
<proteinExistence type="predicted"/>
<evidence type="ECO:0000313" key="1">
    <source>
        <dbReference type="EMBL" id="KAK8601115.1"/>
    </source>
</evidence>